<organism evidence="2 3">
    <name type="scientific">Haemophilus influenzae (strain NTHi 3655)</name>
    <dbReference type="NCBI Taxonomy" id="375177"/>
    <lineage>
        <taxon>Bacteria</taxon>
        <taxon>Pseudomonadati</taxon>
        <taxon>Pseudomonadota</taxon>
        <taxon>Gammaproteobacteria</taxon>
        <taxon>Pasteurellales</taxon>
        <taxon>Pasteurellaceae</taxon>
        <taxon>Haemophilus</taxon>
    </lineage>
</organism>
<dbReference type="RefSeq" id="WP_005656483.1">
    <property type="nucleotide sequence ID" value="NZ_AAZF01000002.1"/>
</dbReference>
<protein>
    <submittedName>
        <fullName evidence="2">Uncharacterized protein</fullName>
    </submittedName>
</protein>
<dbReference type="EMBL" id="OV040719">
    <property type="protein sequence ID" value="CAH0450560.1"/>
    <property type="molecule type" value="Genomic_DNA"/>
</dbReference>
<proteinExistence type="predicted"/>
<sequence length="123" mass="13764">MFNQSILSALQEIAEFNDINNYKQIPVPISKEKLTDLCNESEMLCESIEYGLMHLGDLMQTLGNLADTEQDFTREAMSNDNVKHIGGLIKANAYLLNALRETASLSEYYLAGGLDGEIERNDD</sequence>
<evidence type="ECO:0000313" key="4">
    <source>
        <dbReference type="Proteomes" id="UP000837958"/>
    </source>
</evidence>
<reference evidence="1" key="3">
    <citation type="submission" date="2024-01" db="EMBL/GenBank/DDBJ databases">
        <authorList>
            <person name="Riesbeck K."/>
        </authorList>
    </citation>
    <scope>NUCLEOTIDE SEQUENCE</scope>
    <source>
        <strain evidence="1">3655</strain>
    </source>
</reference>
<name>A0A0H3PNJ3_HAEI3</name>
<dbReference type="Proteomes" id="UP000837958">
    <property type="component" value="Chromosome"/>
</dbReference>
<evidence type="ECO:0000313" key="2">
    <source>
        <dbReference type="EMBL" id="EDJ93444.1"/>
    </source>
</evidence>
<evidence type="ECO:0000313" key="1">
    <source>
        <dbReference type="EMBL" id="CAH0450560.1"/>
    </source>
</evidence>
<reference evidence="4" key="2">
    <citation type="submission" date="2021-11" db="EMBL/GenBank/DDBJ databases">
        <authorList>
            <person name="Riesbeck K."/>
        </authorList>
    </citation>
    <scope>NUCLEOTIDE SEQUENCE [LARGE SCALE GENOMIC DNA]</scope>
</reference>
<dbReference type="Proteomes" id="UP000003185">
    <property type="component" value="Unassembled WGS sequence"/>
</dbReference>
<dbReference type="AlphaFoldDB" id="A0A0H3PNJ3"/>
<gene>
    <name evidence="2" type="ORF">CGSHi3655_02744</name>
    <name evidence="1" type="ORF">KRLU3655_LOCUS636</name>
</gene>
<accession>A0A0H3PNJ3</accession>
<dbReference type="EMBL" id="AAZF01000002">
    <property type="protein sequence ID" value="EDJ93444.1"/>
    <property type="molecule type" value="Genomic_DNA"/>
</dbReference>
<evidence type="ECO:0000313" key="3">
    <source>
        <dbReference type="Proteomes" id="UP000003185"/>
    </source>
</evidence>
<reference evidence="2 3" key="1">
    <citation type="journal article" date="2007" name="Genome Biol.">
        <title>Characterization and modeling of the Haemophilus influenzae core and supragenomes based on the complete genomic sequences of Rd and 12 clinical nontypeable strains.</title>
        <authorList>
            <person name="Hogg J.S."/>
            <person name="Hu F.Z."/>
            <person name="Janto B."/>
            <person name="Boissy R."/>
            <person name="Hayes J."/>
            <person name="Keefe R."/>
            <person name="Post J.C."/>
            <person name="Ehrlich G.D."/>
        </authorList>
    </citation>
    <scope>NUCLEOTIDE SEQUENCE [LARGE SCALE GENOMIC DNA]</scope>
    <source>
        <strain evidence="2">3655</strain>
        <strain evidence="3">NTHi 3655</strain>
    </source>
</reference>